<dbReference type="GeneID" id="63855841"/>
<dbReference type="EMBL" id="ML976615">
    <property type="protein sequence ID" value="KAF1847812.1"/>
    <property type="molecule type" value="Genomic_DNA"/>
</dbReference>
<dbReference type="RefSeq" id="XP_040790375.1">
    <property type="nucleotide sequence ID" value="XM_040938585.1"/>
</dbReference>
<comment type="caution">
    <text evidence="3">The sequence shown here is derived from an EMBL/GenBank/DDBJ whole genome shotgun (WGS) entry which is preliminary data.</text>
</comment>
<keyword evidence="2" id="KW-0732">Signal</keyword>
<proteinExistence type="predicted"/>
<accession>A0A9P4GM99</accession>
<sequence length="317" mass="35621">MVLSLLLPACSLPHPTEPNAYPQPQPPTHEDQQLLDCTFFSSTIINMSYPYSRRSHSSPRGPFLYGDYDARVFADRFGTPPSSRRNSSHRRAYNGSLEPRRRSPYVPRPHFPIPNAGSPRDARPSQVNNNQEPSAADSDANFDAEVAFTEYLFLRVGWTANQNAGHGLSLSDTAQDSYSATDTRHFPDHIRQHRCFWEAKFAADSIRGHPAGYSHVQYIRDKLRGLCTEIVQSRRNISEQGRRTSTLDRRHSFTEAPVDDRQRCPRHADYAPGSGRCTCGTRSGAARRGSVGSDRRSQRTRLPSTRSRGLDTSCVAM</sequence>
<gene>
    <name evidence="3" type="ORF">K460DRAFT_64317</name>
</gene>
<evidence type="ECO:0000256" key="1">
    <source>
        <dbReference type="SAM" id="MobiDB-lite"/>
    </source>
</evidence>
<dbReference type="Proteomes" id="UP000800039">
    <property type="component" value="Unassembled WGS sequence"/>
</dbReference>
<name>A0A9P4GM99_9PLEO</name>
<feature type="region of interest" description="Disordered" evidence="1">
    <location>
        <begin position="238"/>
        <end position="317"/>
    </location>
</feature>
<feature type="region of interest" description="Disordered" evidence="1">
    <location>
        <begin position="76"/>
        <end position="140"/>
    </location>
</feature>
<evidence type="ECO:0000313" key="3">
    <source>
        <dbReference type="EMBL" id="KAF1847812.1"/>
    </source>
</evidence>
<reference evidence="3" key="1">
    <citation type="submission" date="2020-01" db="EMBL/GenBank/DDBJ databases">
        <authorList>
            <consortium name="DOE Joint Genome Institute"/>
            <person name="Haridas S."/>
            <person name="Albert R."/>
            <person name="Binder M."/>
            <person name="Bloem J."/>
            <person name="Labutti K."/>
            <person name="Salamov A."/>
            <person name="Andreopoulos B."/>
            <person name="Baker S.E."/>
            <person name="Barry K."/>
            <person name="Bills G."/>
            <person name="Bluhm B.H."/>
            <person name="Cannon C."/>
            <person name="Castanera R."/>
            <person name="Culley D.E."/>
            <person name="Daum C."/>
            <person name="Ezra D."/>
            <person name="Gonzalez J.B."/>
            <person name="Henrissat B."/>
            <person name="Kuo A."/>
            <person name="Liang C."/>
            <person name="Lipzen A."/>
            <person name="Lutzoni F."/>
            <person name="Magnuson J."/>
            <person name="Mondo S."/>
            <person name="Nolan M."/>
            <person name="Ohm R."/>
            <person name="Pangilinan J."/>
            <person name="Park H.-J."/>
            <person name="Ramirez L."/>
            <person name="Alfaro M."/>
            <person name="Sun H."/>
            <person name="Tritt A."/>
            <person name="Yoshinaga Y."/>
            <person name="Zwiers L.-H."/>
            <person name="Turgeon B.G."/>
            <person name="Goodwin S.B."/>
            <person name="Spatafora J.W."/>
            <person name="Crous P.W."/>
            <person name="Grigoriev I.V."/>
        </authorList>
    </citation>
    <scope>NUCLEOTIDE SEQUENCE</scope>
    <source>
        <strain evidence="3">CBS 394.84</strain>
    </source>
</reference>
<keyword evidence="4" id="KW-1185">Reference proteome</keyword>
<protein>
    <submittedName>
        <fullName evidence="3">Uncharacterized protein</fullName>
    </submittedName>
</protein>
<organism evidence="3 4">
    <name type="scientific">Cucurbitaria berberidis CBS 394.84</name>
    <dbReference type="NCBI Taxonomy" id="1168544"/>
    <lineage>
        <taxon>Eukaryota</taxon>
        <taxon>Fungi</taxon>
        <taxon>Dikarya</taxon>
        <taxon>Ascomycota</taxon>
        <taxon>Pezizomycotina</taxon>
        <taxon>Dothideomycetes</taxon>
        <taxon>Pleosporomycetidae</taxon>
        <taxon>Pleosporales</taxon>
        <taxon>Pleosporineae</taxon>
        <taxon>Cucurbitariaceae</taxon>
        <taxon>Cucurbitaria</taxon>
    </lineage>
</organism>
<feature type="compositionally biased region" description="Basic and acidic residues" evidence="1">
    <location>
        <begin position="238"/>
        <end position="269"/>
    </location>
</feature>
<evidence type="ECO:0000313" key="4">
    <source>
        <dbReference type="Proteomes" id="UP000800039"/>
    </source>
</evidence>
<feature type="signal peptide" evidence="2">
    <location>
        <begin position="1"/>
        <end position="18"/>
    </location>
</feature>
<evidence type="ECO:0000256" key="2">
    <source>
        <dbReference type="SAM" id="SignalP"/>
    </source>
</evidence>
<feature type="chain" id="PRO_5040449781" evidence="2">
    <location>
        <begin position="19"/>
        <end position="317"/>
    </location>
</feature>
<dbReference type="AlphaFoldDB" id="A0A9P4GM99"/>